<evidence type="ECO:0000313" key="3">
    <source>
        <dbReference type="Proteomes" id="UP000054988"/>
    </source>
</evidence>
<sequence>MSESLGVEEMADESRWVGFDDGEDEERDDGVTEAGPTGTGVCGDVSTSAGDGVGDSDGDGDGCIDDEASIGVLPRLVK</sequence>
<name>A0A0W0F6L4_MONRR</name>
<accession>A0A0W0F6L4</accession>
<reference evidence="2 3" key="1">
    <citation type="submission" date="2015-12" db="EMBL/GenBank/DDBJ databases">
        <title>Draft genome sequence of Moniliophthora roreri, the causal agent of frosty pod rot of cacao.</title>
        <authorList>
            <person name="Aime M.C."/>
            <person name="Diaz-Valderrama J.R."/>
            <person name="Kijpornyongpan T."/>
            <person name="Phillips-Mora W."/>
        </authorList>
    </citation>
    <scope>NUCLEOTIDE SEQUENCE [LARGE SCALE GENOMIC DNA]</scope>
    <source>
        <strain evidence="2 3">MCA 2952</strain>
    </source>
</reference>
<dbReference type="EMBL" id="LATX01002273">
    <property type="protein sequence ID" value="KTB31965.1"/>
    <property type="molecule type" value="Genomic_DNA"/>
</dbReference>
<proteinExistence type="predicted"/>
<gene>
    <name evidence="2" type="ORF">WG66_15446</name>
</gene>
<evidence type="ECO:0000313" key="2">
    <source>
        <dbReference type="EMBL" id="KTB31965.1"/>
    </source>
</evidence>
<evidence type="ECO:0000256" key="1">
    <source>
        <dbReference type="SAM" id="MobiDB-lite"/>
    </source>
</evidence>
<feature type="region of interest" description="Disordered" evidence="1">
    <location>
        <begin position="1"/>
        <end position="67"/>
    </location>
</feature>
<dbReference type="AlphaFoldDB" id="A0A0W0F6L4"/>
<feature type="compositionally biased region" description="Acidic residues" evidence="1">
    <location>
        <begin position="54"/>
        <end position="67"/>
    </location>
</feature>
<dbReference type="Proteomes" id="UP000054988">
    <property type="component" value="Unassembled WGS sequence"/>
</dbReference>
<comment type="caution">
    <text evidence="2">The sequence shown here is derived from an EMBL/GenBank/DDBJ whole genome shotgun (WGS) entry which is preliminary data.</text>
</comment>
<protein>
    <submittedName>
        <fullName evidence="2">Uncharacterized protein</fullName>
    </submittedName>
</protein>
<organism evidence="2 3">
    <name type="scientific">Moniliophthora roreri</name>
    <name type="common">Frosty pod rot fungus</name>
    <name type="synonym">Monilia roreri</name>
    <dbReference type="NCBI Taxonomy" id="221103"/>
    <lineage>
        <taxon>Eukaryota</taxon>
        <taxon>Fungi</taxon>
        <taxon>Dikarya</taxon>
        <taxon>Basidiomycota</taxon>
        <taxon>Agaricomycotina</taxon>
        <taxon>Agaricomycetes</taxon>
        <taxon>Agaricomycetidae</taxon>
        <taxon>Agaricales</taxon>
        <taxon>Marasmiineae</taxon>
        <taxon>Marasmiaceae</taxon>
        <taxon>Moniliophthora</taxon>
    </lineage>
</organism>